<dbReference type="GO" id="GO:0008320">
    <property type="term" value="F:protein transmembrane transporter activity"/>
    <property type="evidence" value="ECO:0007669"/>
    <property type="project" value="TreeGrafter"/>
</dbReference>
<feature type="compositionally biased region" description="Acidic residues" evidence="8">
    <location>
        <begin position="420"/>
        <end position="429"/>
    </location>
</feature>
<feature type="region of interest" description="Disordered" evidence="8">
    <location>
        <begin position="1"/>
        <end position="22"/>
    </location>
</feature>
<dbReference type="GO" id="GO:0006620">
    <property type="term" value="P:post-translational protein targeting to endoplasmic reticulum membrane"/>
    <property type="evidence" value="ECO:0007669"/>
    <property type="project" value="TreeGrafter"/>
</dbReference>
<evidence type="ECO:0000256" key="8">
    <source>
        <dbReference type="SAM" id="MobiDB-lite"/>
    </source>
</evidence>
<name>A0A813GNW8_POLGL</name>
<keyword evidence="4" id="KW-0256">Endoplasmic reticulum</keyword>
<dbReference type="SUPFAM" id="SSF81296">
    <property type="entry name" value="E set domains"/>
    <property type="match status" value="1"/>
</dbReference>
<gene>
    <name evidence="10" type="ORF">PGLA1383_LOCUS45426</name>
</gene>
<dbReference type="GO" id="GO:0003723">
    <property type="term" value="F:RNA binding"/>
    <property type="evidence" value="ECO:0007669"/>
    <property type="project" value="TreeGrafter"/>
</dbReference>
<dbReference type="PANTHER" id="PTHR24075:SF0">
    <property type="entry name" value="TRANSLOCATION PROTEIN SEC63 HOMOLOG"/>
    <property type="match status" value="1"/>
</dbReference>
<dbReference type="GO" id="GO:0031207">
    <property type="term" value="C:Sec62/Sec63 complex"/>
    <property type="evidence" value="ECO:0007669"/>
    <property type="project" value="TreeGrafter"/>
</dbReference>
<evidence type="ECO:0000256" key="4">
    <source>
        <dbReference type="ARBA" id="ARBA00022824"/>
    </source>
</evidence>
<dbReference type="Proteomes" id="UP000654075">
    <property type="component" value="Unassembled WGS sequence"/>
</dbReference>
<dbReference type="PANTHER" id="PTHR24075">
    <property type="entry name" value="SEC63 DOMAIN-CONTAINING"/>
    <property type="match status" value="1"/>
</dbReference>
<dbReference type="SUPFAM" id="SSF158702">
    <property type="entry name" value="Sec63 N-terminal domain-like"/>
    <property type="match status" value="1"/>
</dbReference>
<evidence type="ECO:0000313" key="11">
    <source>
        <dbReference type="Proteomes" id="UP000654075"/>
    </source>
</evidence>
<dbReference type="OrthoDB" id="1734229at2759"/>
<sequence>VVSGDLKGRRGIVKSYPPPGSDGQCEVEIWPASGIPPQGPQDVELKMLPSKSVTAAEPRIPCPFGDAPIRRGVAVLWAHMWRLHAHMAPAVQVELSHRLLAAPKLGRAMTSIAIHGEGDRSGYIEIVRNMIKLQQCLVQALDFDSSPLLQLPHVKEVPKKGAPSLREVLESGGDEALLKRLGKFTPDQALDIQSFCRHAPLVELSTVVEVFDEDAIAEGDMATLKVTLTRSNLEEGEAVGPVHAPFYPGPKYEEWWILVYDDQGRRMITADVVLGTGRSETCNVNFMVPRHGDFRWRVIAMCDSYAGLDVECPVNFLGRKKSEVDRSIFIHPNDKELKSFFEELMMGLEKGDDDDSDSEEEEDKNAASKPMPSPAVVQAVEAEDDGGHLDNDDVKQMFKASEDVEEEKTPAVASKPSVEGDSDEEDEETLAIPNGVYYQIVEATGSFLHREPEEGLEFRLGSVPSGTILR</sequence>
<keyword evidence="11" id="KW-1185">Reference proteome</keyword>
<keyword evidence="7" id="KW-0143">Chaperone</keyword>
<dbReference type="InterPro" id="IPR035892">
    <property type="entry name" value="C2_domain_sf"/>
</dbReference>
<feature type="non-terminal residue" evidence="10">
    <location>
        <position position="1"/>
    </location>
</feature>
<accession>A0A813GNW8</accession>
<organism evidence="10 11">
    <name type="scientific">Polarella glacialis</name>
    <name type="common">Dinoflagellate</name>
    <dbReference type="NCBI Taxonomy" id="89957"/>
    <lineage>
        <taxon>Eukaryota</taxon>
        <taxon>Sar</taxon>
        <taxon>Alveolata</taxon>
        <taxon>Dinophyceae</taxon>
        <taxon>Suessiales</taxon>
        <taxon>Suessiaceae</taxon>
        <taxon>Polarella</taxon>
    </lineage>
</organism>
<evidence type="ECO:0000256" key="1">
    <source>
        <dbReference type="ARBA" id="ARBA00004141"/>
    </source>
</evidence>
<dbReference type="InterPro" id="IPR014756">
    <property type="entry name" value="Ig_E-set"/>
</dbReference>
<feature type="region of interest" description="Disordered" evidence="8">
    <location>
        <begin position="349"/>
        <end position="430"/>
    </location>
</feature>
<comment type="caution">
    <text evidence="10">The sequence shown here is derived from an EMBL/GenBank/DDBJ whole genome shotgun (WGS) entry which is preliminary data.</text>
</comment>
<evidence type="ECO:0000313" key="10">
    <source>
        <dbReference type="EMBL" id="CAE8628826.1"/>
    </source>
</evidence>
<feature type="compositionally biased region" description="Basic and acidic residues" evidence="8">
    <location>
        <begin position="385"/>
        <end position="402"/>
    </location>
</feature>
<dbReference type="InterPro" id="IPR004179">
    <property type="entry name" value="Sec63-dom"/>
</dbReference>
<dbReference type="SMART" id="SM00973">
    <property type="entry name" value="Sec63"/>
    <property type="match status" value="1"/>
</dbReference>
<evidence type="ECO:0000256" key="7">
    <source>
        <dbReference type="ARBA" id="ARBA00023186"/>
    </source>
</evidence>
<proteinExistence type="predicted"/>
<feature type="domain" description="SEC63" evidence="9">
    <location>
        <begin position="23"/>
        <end position="316"/>
    </location>
</feature>
<feature type="non-terminal residue" evidence="10">
    <location>
        <position position="470"/>
    </location>
</feature>
<evidence type="ECO:0000256" key="2">
    <source>
        <dbReference type="ARBA" id="ARBA00004240"/>
    </source>
</evidence>
<dbReference type="Pfam" id="PF02889">
    <property type="entry name" value="Sec63"/>
    <property type="match status" value="1"/>
</dbReference>
<evidence type="ECO:0000256" key="3">
    <source>
        <dbReference type="ARBA" id="ARBA00022692"/>
    </source>
</evidence>
<dbReference type="GO" id="GO:0006614">
    <property type="term" value="P:SRP-dependent cotranslational protein targeting to membrane"/>
    <property type="evidence" value="ECO:0007669"/>
    <property type="project" value="TreeGrafter"/>
</dbReference>
<reference evidence="10" key="1">
    <citation type="submission" date="2021-02" db="EMBL/GenBank/DDBJ databases">
        <authorList>
            <person name="Dougan E. K."/>
            <person name="Rhodes N."/>
            <person name="Thang M."/>
            <person name="Chan C."/>
        </authorList>
    </citation>
    <scope>NUCLEOTIDE SEQUENCE</scope>
</reference>
<evidence type="ECO:0000256" key="6">
    <source>
        <dbReference type="ARBA" id="ARBA00023136"/>
    </source>
</evidence>
<dbReference type="AlphaFoldDB" id="A0A813GNW8"/>
<protein>
    <recommendedName>
        <fullName evidence="9">SEC63 domain-containing protein</fullName>
    </recommendedName>
</protein>
<dbReference type="Gene3D" id="2.60.40.150">
    <property type="entry name" value="C2 domain"/>
    <property type="match status" value="1"/>
</dbReference>
<keyword evidence="3" id="KW-0812">Transmembrane</keyword>
<comment type="subcellular location">
    <subcellularLocation>
        <location evidence="2">Endoplasmic reticulum</location>
    </subcellularLocation>
    <subcellularLocation>
        <location evidence="1">Membrane</location>
        <topology evidence="1">Multi-pass membrane protein</topology>
    </subcellularLocation>
</comment>
<keyword evidence="5" id="KW-1133">Transmembrane helix</keyword>
<keyword evidence="6" id="KW-0472">Membrane</keyword>
<feature type="compositionally biased region" description="Acidic residues" evidence="8">
    <location>
        <begin position="351"/>
        <end position="363"/>
    </location>
</feature>
<evidence type="ECO:0000259" key="9">
    <source>
        <dbReference type="SMART" id="SM00973"/>
    </source>
</evidence>
<dbReference type="EMBL" id="CAJNNV010029508">
    <property type="protein sequence ID" value="CAE8628826.1"/>
    <property type="molecule type" value="Genomic_DNA"/>
</dbReference>
<evidence type="ECO:0000256" key="5">
    <source>
        <dbReference type="ARBA" id="ARBA00022989"/>
    </source>
</evidence>